<feature type="compositionally biased region" description="Polar residues" evidence="12">
    <location>
        <begin position="112"/>
        <end position="125"/>
    </location>
</feature>
<feature type="domain" description="C2H2-type" evidence="13">
    <location>
        <begin position="275"/>
        <end position="302"/>
    </location>
</feature>
<dbReference type="InterPro" id="IPR036236">
    <property type="entry name" value="Znf_C2H2_sf"/>
</dbReference>
<feature type="domain" description="C2H2-type" evidence="13">
    <location>
        <begin position="303"/>
        <end position="332"/>
    </location>
</feature>
<evidence type="ECO:0000256" key="1">
    <source>
        <dbReference type="ARBA" id="ARBA00004123"/>
    </source>
</evidence>
<keyword evidence="6" id="KW-0805">Transcription regulation</keyword>
<name>A0AAN9Z7H6_9ORTH</name>
<feature type="domain" description="ZAD" evidence="14">
    <location>
        <begin position="9"/>
        <end position="84"/>
    </location>
</feature>
<feature type="domain" description="C2H2-type" evidence="13">
    <location>
        <begin position="468"/>
        <end position="495"/>
    </location>
</feature>
<dbReference type="GO" id="GO:0000981">
    <property type="term" value="F:DNA-binding transcription factor activity, RNA polymerase II-specific"/>
    <property type="evidence" value="ECO:0007669"/>
    <property type="project" value="TreeGrafter"/>
</dbReference>
<sequence>MMVDYNVTEVCRLCTLKSGARMHIFEKEGEQRQLLFKIRSCLPIIISKDDSLPKKICHRCAYKLDMFYEFRLNCLNSENVLKNVSAKDSTNNSQGDVKPEKMNDTDKVNYGESMTQHIPHTSTLHLKSEDEKNERGPGKELSECQNQNGGQYTTTLKVPLISQPSGDQYLNKTNPESTFVIPDDGMGFDDGVRVLRALGTWSPDYGGNLPRPGMLPLSEHSTYTEGMQGTLNGDFATQRKVLPLIGARGKSVNGKINGVGEGSQGSSNNGTNKSFACSVCGKGLARKDKLVIHMRIHTGEKPYVCEVCNKAFARRDKLVIHMNKMKHRTPSNVAPLGKRTNIEKANSPIEKKHIKCENEKEVQVGGCATPQQSTSTQSINWTCELCGRIFSTRDEWMSHAKGHLEEKMMGMTSMLPSQQPSVTNHLNGSPPAPPACSSGAASSVVPTSTAYFTPHMPTHVQHYGSERHFCLVCRQDFGNKADFMFHVRSHFEGKPPDLDLLARSCSSNLVDSSGLCT</sequence>
<feature type="compositionally biased region" description="Basic and acidic residues" evidence="12">
    <location>
        <begin position="126"/>
        <end position="142"/>
    </location>
</feature>
<dbReference type="Pfam" id="PF07776">
    <property type="entry name" value="zf-AD"/>
    <property type="match status" value="1"/>
</dbReference>
<feature type="compositionally biased region" description="Polar residues" evidence="12">
    <location>
        <begin position="86"/>
        <end position="95"/>
    </location>
</feature>
<evidence type="ECO:0000259" key="14">
    <source>
        <dbReference type="PROSITE" id="PS51915"/>
    </source>
</evidence>
<feature type="domain" description="C2H2-type" evidence="13">
    <location>
        <begin position="381"/>
        <end position="408"/>
    </location>
</feature>
<evidence type="ECO:0008006" key="17">
    <source>
        <dbReference type="Google" id="ProtNLM"/>
    </source>
</evidence>
<evidence type="ECO:0000256" key="4">
    <source>
        <dbReference type="ARBA" id="ARBA00022771"/>
    </source>
</evidence>
<dbReference type="PROSITE" id="PS00028">
    <property type="entry name" value="ZINC_FINGER_C2H2_1"/>
    <property type="match status" value="4"/>
</dbReference>
<evidence type="ECO:0000313" key="16">
    <source>
        <dbReference type="Proteomes" id="UP001378592"/>
    </source>
</evidence>
<keyword evidence="3" id="KW-0677">Repeat</keyword>
<feature type="binding site" evidence="11">
    <location>
        <position position="11"/>
    </location>
    <ligand>
        <name>Zn(2+)</name>
        <dbReference type="ChEBI" id="CHEBI:29105"/>
    </ligand>
</feature>
<evidence type="ECO:0000313" key="15">
    <source>
        <dbReference type="EMBL" id="KAK7865677.1"/>
    </source>
</evidence>
<dbReference type="PROSITE" id="PS51915">
    <property type="entry name" value="ZAD"/>
    <property type="match status" value="1"/>
</dbReference>
<dbReference type="SUPFAM" id="SSF57667">
    <property type="entry name" value="beta-beta-alpha zinc fingers"/>
    <property type="match status" value="1"/>
</dbReference>
<dbReference type="SMART" id="SM00868">
    <property type="entry name" value="zf-AD"/>
    <property type="match status" value="1"/>
</dbReference>
<feature type="binding site" evidence="11">
    <location>
        <position position="14"/>
    </location>
    <ligand>
        <name>Zn(2+)</name>
        <dbReference type="ChEBI" id="CHEBI:29105"/>
    </ligand>
</feature>
<dbReference type="GO" id="GO:0005634">
    <property type="term" value="C:nucleus"/>
    <property type="evidence" value="ECO:0007669"/>
    <property type="project" value="UniProtKB-SubCell"/>
</dbReference>
<keyword evidence="4 10" id="KW-0863">Zinc-finger</keyword>
<evidence type="ECO:0000256" key="5">
    <source>
        <dbReference type="ARBA" id="ARBA00022833"/>
    </source>
</evidence>
<dbReference type="SMART" id="SM00355">
    <property type="entry name" value="ZnF_C2H2"/>
    <property type="match status" value="4"/>
</dbReference>
<dbReference type="FunFam" id="3.30.160.60:FF:000478">
    <property type="entry name" value="Zinc finger protein 133"/>
    <property type="match status" value="1"/>
</dbReference>
<reference evidence="15 16" key="1">
    <citation type="submission" date="2024-03" db="EMBL/GenBank/DDBJ databases">
        <title>The genome assembly and annotation of the cricket Gryllus longicercus Weissman &amp; Gray.</title>
        <authorList>
            <person name="Szrajer S."/>
            <person name="Gray D."/>
            <person name="Ylla G."/>
        </authorList>
    </citation>
    <scope>NUCLEOTIDE SEQUENCE [LARGE SCALE GENOMIC DNA]</scope>
    <source>
        <strain evidence="15">DAG 2021-001</strain>
        <tissue evidence="15">Whole body minus gut</tissue>
    </source>
</reference>
<gene>
    <name evidence="15" type="ORF">R5R35_014500</name>
</gene>
<evidence type="ECO:0000256" key="8">
    <source>
        <dbReference type="ARBA" id="ARBA00023163"/>
    </source>
</evidence>
<dbReference type="PROSITE" id="PS50157">
    <property type="entry name" value="ZINC_FINGER_C2H2_2"/>
    <property type="match status" value="4"/>
</dbReference>
<dbReference type="Pfam" id="PF00096">
    <property type="entry name" value="zf-C2H2"/>
    <property type="match status" value="3"/>
</dbReference>
<dbReference type="Proteomes" id="UP001378592">
    <property type="component" value="Unassembled WGS sequence"/>
</dbReference>
<comment type="subcellular location">
    <subcellularLocation>
        <location evidence="1">Nucleus</location>
    </subcellularLocation>
</comment>
<keyword evidence="16" id="KW-1185">Reference proteome</keyword>
<evidence type="ECO:0000256" key="9">
    <source>
        <dbReference type="ARBA" id="ARBA00023242"/>
    </source>
</evidence>
<dbReference type="GO" id="GO:0000978">
    <property type="term" value="F:RNA polymerase II cis-regulatory region sequence-specific DNA binding"/>
    <property type="evidence" value="ECO:0007669"/>
    <property type="project" value="TreeGrafter"/>
</dbReference>
<evidence type="ECO:0000256" key="3">
    <source>
        <dbReference type="ARBA" id="ARBA00022737"/>
    </source>
</evidence>
<dbReference type="FunFam" id="3.30.160.60:FF:000065">
    <property type="entry name" value="B-cell CLL/lymphoma 6, member B"/>
    <property type="match status" value="1"/>
</dbReference>
<dbReference type="PANTHER" id="PTHR24384">
    <property type="entry name" value="FINGER PUTATIVE TRANSCRIPTION FACTOR FAMILY-RELATED"/>
    <property type="match status" value="1"/>
</dbReference>
<keyword evidence="9" id="KW-0539">Nucleus</keyword>
<keyword evidence="2 11" id="KW-0479">Metal-binding</keyword>
<dbReference type="Gene3D" id="3.30.160.60">
    <property type="entry name" value="Classic Zinc Finger"/>
    <property type="match status" value="2"/>
</dbReference>
<keyword evidence="5 11" id="KW-0862">Zinc</keyword>
<evidence type="ECO:0000259" key="13">
    <source>
        <dbReference type="PROSITE" id="PS50157"/>
    </source>
</evidence>
<protein>
    <recommendedName>
        <fullName evidence="17">Zinc finger protein</fullName>
    </recommendedName>
</protein>
<dbReference type="InterPro" id="IPR013087">
    <property type="entry name" value="Znf_C2H2_type"/>
</dbReference>
<feature type="region of interest" description="Disordered" evidence="12">
    <location>
        <begin position="421"/>
        <end position="440"/>
    </location>
</feature>
<evidence type="ECO:0000256" key="12">
    <source>
        <dbReference type="SAM" id="MobiDB-lite"/>
    </source>
</evidence>
<dbReference type="Gene3D" id="3.40.1800.20">
    <property type="match status" value="1"/>
</dbReference>
<feature type="binding site" evidence="11">
    <location>
        <position position="57"/>
    </location>
    <ligand>
        <name>Zn(2+)</name>
        <dbReference type="ChEBI" id="CHEBI:29105"/>
    </ligand>
</feature>
<feature type="binding site" evidence="11">
    <location>
        <position position="60"/>
    </location>
    <ligand>
        <name>Zn(2+)</name>
        <dbReference type="ChEBI" id="CHEBI:29105"/>
    </ligand>
</feature>
<dbReference type="EMBL" id="JAZDUA010000168">
    <property type="protein sequence ID" value="KAK7865677.1"/>
    <property type="molecule type" value="Genomic_DNA"/>
</dbReference>
<evidence type="ECO:0000256" key="7">
    <source>
        <dbReference type="ARBA" id="ARBA00023125"/>
    </source>
</evidence>
<evidence type="ECO:0000256" key="11">
    <source>
        <dbReference type="PROSITE-ProRule" id="PRU01263"/>
    </source>
</evidence>
<feature type="compositionally biased region" description="Basic and acidic residues" evidence="12">
    <location>
        <begin position="97"/>
        <end position="109"/>
    </location>
</feature>
<dbReference type="AlphaFoldDB" id="A0AAN9Z7H6"/>
<evidence type="ECO:0000256" key="10">
    <source>
        <dbReference type="PROSITE-ProRule" id="PRU00042"/>
    </source>
</evidence>
<dbReference type="SUPFAM" id="SSF57716">
    <property type="entry name" value="Glucocorticoid receptor-like (DNA-binding domain)"/>
    <property type="match status" value="1"/>
</dbReference>
<comment type="caution">
    <text evidence="15">The sequence shown here is derived from an EMBL/GenBank/DDBJ whole genome shotgun (WGS) entry which is preliminary data.</text>
</comment>
<keyword evidence="7" id="KW-0238">DNA-binding</keyword>
<organism evidence="15 16">
    <name type="scientific">Gryllus longicercus</name>
    <dbReference type="NCBI Taxonomy" id="2509291"/>
    <lineage>
        <taxon>Eukaryota</taxon>
        <taxon>Metazoa</taxon>
        <taxon>Ecdysozoa</taxon>
        <taxon>Arthropoda</taxon>
        <taxon>Hexapoda</taxon>
        <taxon>Insecta</taxon>
        <taxon>Pterygota</taxon>
        <taxon>Neoptera</taxon>
        <taxon>Polyneoptera</taxon>
        <taxon>Orthoptera</taxon>
        <taxon>Ensifera</taxon>
        <taxon>Gryllidea</taxon>
        <taxon>Grylloidea</taxon>
        <taxon>Gryllidae</taxon>
        <taxon>Gryllinae</taxon>
        <taxon>Gryllus</taxon>
    </lineage>
</organism>
<proteinExistence type="predicted"/>
<evidence type="ECO:0000256" key="6">
    <source>
        <dbReference type="ARBA" id="ARBA00023015"/>
    </source>
</evidence>
<dbReference type="PANTHER" id="PTHR24384:SF189">
    <property type="entry name" value="C2H2-TYPE DOMAIN-CONTAINING PROTEIN-RELATED"/>
    <property type="match status" value="1"/>
</dbReference>
<dbReference type="GO" id="GO:0008270">
    <property type="term" value="F:zinc ion binding"/>
    <property type="evidence" value="ECO:0007669"/>
    <property type="project" value="UniProtKB-UniRule"/>
</dbReference>
<evidence type="ECO:0000256" key="2">
    <source>
        <dbReference type="ARBA" id="ARBA00022723"/>
    </source>
</evidence>
<accession>A0AAN9Z7H6</accession>
<keyword evidence="8" id="KW-0804">Transcription</keyword>
<dbReference type="InterPro" id="IPR050752">
    <property type="entry name" value="C2H2-ZF_domain"/>
</dbReference>
<feature type="region of interest" description="Disordered" evidence="12">
    <location>
        <begin position="86"/>
        <end position="149"/>
    </location>
</feature>
<dbReference type="InterPro" id="IPR012934">
    <property type="entry name" value="Znf_AD"/>
</dbReference>